<evidence type="ECO:0000256" key="5">
    <source>
        <dbReference type="ARBA" id="ARBA00022692"/>
    </source>
</evidence>
<proteinExistence type="inferred from homology"/>
<dbReference type="GO" id="GO:0006826">
    <property type="term" value="P:iron ion transport"/>
    <property type="evidence" value="ECO:0007669"/>
    <property type="project" value="UniProtKB-KW"/>
</dbReference>
<keyword evidence="8 10" id="KW-0472">Membrane</keyword>
<reference evidence="14 15" key="1">
    <citation type="submission" date="2020-07" db="EMBL/GenBank/DDBJ databases">
        <title>Genomic Encyclopedia of Type Strains, Phase IV (KMG-IV): sequencing the most valuable type-strain genomes for metagenomic binning, comparative biology and taxonomic classification.</title>
        <authorList>
            <person name="Goeker M."/>
        </authorList>
    </citation>
    <scope>NUCLEOTIDE SEQUENCE [LARGE SCALE GENOMIC DNA]</scope>
    <source>
        <strain evidence="14 15">DSM 23697</strain>
    </source>
</reference>
<evidence type="ECO:0000259" key="13">
    <source>
        <dbReference type="SMART" id="SM00965"/>
    </source>
</evidence>
<dbReference type="GO" id="GO:0009279">
    <property type="term" value="C:cell outer membrane"/>
    <property type="evidence" value="ECO:0007669"/>
    <property type="project" value="UniProtKB-SubCell"/>
</dbReference>
<organism evidence="14 15">
    <name type="scientific">Macellibacteroides fermentans</name>
    <dbReference type="NCBI Taxonomy" id="879969"/>
    <lineage>
        <taxon>Bacteria</taxon>
        <taxon>Pseudomonadati</taxon>
        <taxon>Bacteroidota</taxon>
        <taxon>Bacteroidia</taxon>
        <taxon>Bacteroidales</taxon>
        <taxon>Porphyromonadaceae</taxon>
        <taxon>Macellibacteroides</taxon>
    </lineage>
</organism>
<dbReference type="InterPro" id="IPR000531">
    <property type="entry name" value="Beta-barrel_TonB"/>
</dbReference>
<sequence length="1129" mass="124945">MKIKKKVICVTLALFCLNSLIFSQNVSLHIKSTTVKQAMETLKEKNGYSFVFSSGDVNTSKKISIEASDQPVDAVVKQILSGQDVSYEIKGKNIVVKKASNVNNVPQKQKKISGVVTDAGGVPVIGANVIEKGMAANGTITDIDGNFKLEVAENSTLLISYIGFNSQEVSVSGRNSITIKLQEDTKTLDEVVVIGYGVQKKSDLTGAISSVKMDDTRITTISSIGQAMAGKAAGLQVNTVSAQPGGGTEFRIRGAASSDKAGNDPLIIIDGFPVSDPGNLDSGNRYSDGKKDNILASINPNDIESIEVLKDASSTAIYGARAGNGVIIVTTKRGKSGAPKVKYSGSASVQEIAKSYDLLDAKEFMQYTNTYLKEDWKLNNKVYPYGSKTEAEISTPFSPRYSNDEINNPVHNTKWFDEITRMGYQTQHNISMNGGNEYTQYLVSGNYFKQEGIVKNNGMERFSGRINLDQKLSKYIKSGINLTLSRNNYDNVSLGDGGNEYAGIMVSAAQFNPLIPIKDENGNYVLNDAAAFLPNPVSLLEITDKTIKERVLATVFIEAEPIKNLKIKANFGLDRNYQKRKTYLPKTTLYGFKEGGKASVSQGDKSDYLTELTANYLFESNGHSFSALGGYSYQIFDNEGLSAGNNNFLIDGFLFNNLGAGAAPKPNVGSWATRNRMASFFSRLNYSFQSKYLVTATFRADGASNLSENNRWGYFPSVALGWRFLEEGFMEKAKNVLSNGKLRISYGETGNSNIGNRAISYYGVGNNNAFGDTEHKGVYLSQMGNPNLKWETTREWNIGVDLGFINNRINLTAEYFNKVVSDLLNERPLLSYHEIDRIAANVGKTQSQGFELTINTRNVETKDFSWSSDLTFSLYRDKWKERDPSWKPSAYSIYNAPMRGWYGYLSDGLVQINEQIKHMPGALPGQVKIKDIDGFKLDNNGKIMVDNSGKPMKSGVPDGKLDDADKVFYGSSDPGYLFGFNNTFTYKNFDLNLYVYGQFDKLSSGSYQTNWIGLVPDLRRGYNQTTAIHDVWSSENTNGNLPGYFQNKSSYGTGDYYFKKIWFLRMRNITLGYNIPLKRNGILSNLRVFADVYNPFTITPYKGLDPETDTNSYAYPNVRSYSLGIDITF</sequence>
<dbReference type="Pfam" id="PF13715">
    <property type="entry name" value="CarbopepD_reg_2"/>
    <property type="match status" value="1"/>
</dbReference>
<dbReference type="Pfam" id="PF07715">
    <property type="entry name" value="Plug"/>
    <property type="match status" value="1"/>
</dbReference>
<keyword evidence="12" id="KW-0732">Signal</keyword>
<evidence type="ECO:0000256" key="7">
    <source>
        <dbReference type="ARBA" id="ARBA00023077"/>
    </source>
</evidence>
<keyword evidence="3 10" id="KW-1134">Transmembrane beta strand</keyword>
<protein>
    <submittedName>
        <fullName evidence="14">TonB-linked SusC/RagA family outer membrane protein</fullName>
    </submittedName>
</protein>
<evidence type="ECO:0000256" key="6">
    <source>
        <dbReference type="ARBA" id="ARBA00023004"/>
    </source>
</evidence>
<dbReference type="InterPro" id="IPR023996">
    <property type="entry name" value="TonB-dep_OMP_SusC/RagA"/>
</dbReference>
<dbReference type="SUPFAM" id="SSF56935">
    <property type="entry name" value="Porins"/>
    <property type="match status" value="1"/>
</dbReference>
<feature type="chain" id="PRO_5034586581" evidence="12">
    <location>
        <begin position="24"/>
        <end position="1129"/>
    </location>
</feature>
<dbReference type="FunFam" id="2.60.40.1120:FF:000003">
    <property type="entry name" value="Outer membrane protein Omp121"/>
    <property type="match status" value="1"/>
</dbReference>
<dbReference type="Gene3D" id="2.170.130.10">
    <property type="entry name" value="TonB-dependent receptor, plug domain"/>
    <property type="match status" value="1"/>
</dbReference>
<dbReference type="NCBIfam" id="TIGR04056">
    <property type="entry name" value="OMP_RagA_SusC"/>
    <property type="match status" value="1"/>
</dbReference>
<evidence type="ECO:0000256" key="1">
    <source>
        <dbReference type="ARBA" id="ARBA00004571"/>
    </source>
</evidence>
<keyword evidence="6" id="KW-0408">Iron</keyword>
<comment type="subcellular location">
    <subcellularLocation>
        <location evidence="1 10">Cell outer membrane</location>
        <topology evidence="1 10">Multi-pass membrane protein</topology>
    </subcellularLocation>
</comment>
<gene>
    <name evidence="14" type="ORF">F5613_002937</name>
</gene>
<dbReference type="SUPFAM" id="SSF49464">
    <property type="entry name" value="Carboxypeptidase regulatory domain-like"/>
    <property type="match status" value="1"/>
</dbReference>
<dbReference type="InterPro" id="IPR039426">
    <property type="entry name" value="TonB-dep_rcpt-like"/>
</dbReference>
<evidence type="ECO:0000313" key="15">
    <source>
        <dbReference type="Proteomes" id="UP000574332"/>
    </source>
</evidence>
<keyword evidence="9 10" id="KW-0998">Cell outer membrane</keyword>
<keyword evidence="2 10" id="KW-0813">Transport</keyword>
<keyword evidence="7 11" id="KW-0798">TonB box</keyword>
<evidence type="ECO:0000256" key="3">
    <source>
        <dbReference type="ARBA" id="ARBA00022452"/>
    </source>
</evidence>
<dbReference type="NCBIfam" id="TIGR04057">
    <property type="entry name" value="SusC_RagA_signa"/>
    <property type="match status" value="1"/>
</dbReference>
<dbReference type="Gene3D" id="2.40.170.20">
    <property type="entry name" value="TonB-dependent receptor, beta-barrel domain"/>
    <property type="match status" value="1"/>
</dbReference>
<dbReference type="Pfam" id="PF07660">
    <property type="entry name" value="STN"/>
    <property type="match status" value="1"/>
</dbReference>
<dbReference type="InterPro" id="IPR023997">
    <property type="entry name" value="TonB-dep_OMP_SusC/RagA_CS"/>
</dbReference>
<dbReference type="EMBL" id="JACCCY010000004">
    <property type="protein sequence ID" value="NYI50775.1"/>
    <property type="molecule type" value="Genomic_DNA"/>
</dbReference>
<dbReference type="RefSeq" id="WP_179400204.1">
    <property type="nucleotide sequence ID" value="NZ_JACCCY010000004.1"/>
</dbReference>
<evidence type="ECO:0000256" key="4">
    <source>
        <dbReference type="ARBA" id="ARBA00022496"/>
    </source>
</evidence>
<dbReference type="SMART" id="SM00965">
    <property type="entry name" value="STN"/>
    <property type="match status" value="1"/>
</dbReference>
<keyword evidence="15" id="KW-1185">Reference proteome</keyword>
<dbReference type="Proteomes" id="UP000574332">
    <property type="component" value="Unassembled WGS sequence"/>
</dbReference>
<dbReference type="AlphaFoldDB" id="A0A8E1ZZW4"/>
<comment type="similarity">
    <text evidence="10 11">Belongs to the TonB-dependent receptor family.</text>
</comment>
<keyword evidence="4" id="KW-0406">Ion transport</keyword>
<dbReference type="InterPro" id="IPR008969">
    <property type="entry name" value="CarboxyPept-like_regulatory"/>
</dbReference>
<dbReference type="InterPro" id="IPR036942">
    <property type="entry name" value="Beta-barrel_TonB_sf"/>
</dbReference>
<dbReference type="Gene3D" id="2.60.40.1120">
    <property type="entry name" value="Carboxypeptidase-like, regulatory domain"/>
    <property type="match status" value="1"/>
</dbReference>
<keyword evidence="4" id="KW-0410">Iron transport</keyword>
<feature type="domain" description="Secretin/TonB short N-terminal" evidence="13">
    <location>
        <begin position="48"/>
        <end position="99"/>
    </location>
</feature>
<accession>A0A8E1ZZW4</accession>
<name>A0A8E1ZZW4_9PORP</name>
<comment type="caution">
    <text evidence="14">The sequence shown here is derived from an EMBL/GenBank/DDBJ whole genome shotgun (WGS) entry which is preliminary data.</text>
</comment>
<evidence type="ECO:0000256" key="11">
    <source>
        <dbReference type="RuleBase" id="RU003357"/>
    </source>
</evidence>
<dbReference type="InterPro" id="IPR011662">
    <property type="entry name" value="Secretin/TonB_short_N"/>
</dbReference>
<evidence type="ECO:0000256" key="9">
    <source>
        <dbReference type="ARBA" id="ARBA00023237"/>
    </source>
</evidence>
<evidence type="ECO:0000256" key="8">
    <source>
        <dbReference type="ARBA" id="ARBA00023136"/>
    </source>
</evidence>
<dbReference type="InterPro" id="IPR012910">
    <property type="entry name" value="Plug_dom"/>
</dbReference>
<keyword evidence="5 10" id="KW-0812">Transmembrane</keyword>
<evidence type="ECO:0000256" key="10">
    <source>
        <dbReference type="PROSITE-ProRule" id="PRU01360"/>
    </source>
</evidence>
<dbReference type="InterPro" id="IPR037066">
    <property type="entry name" value="Plug_dom_sf"/>
</dbReference>
<dbReference type="PROSITE" id="PS52016">
    <property type="entry name" value="TONB_DEPENDENT_REC_3"/>
    <property type="match status" value="1"/>
</dbReference>
<evidence type="ECO:0000313" key="14">
    <source>
        <dbReference type="EMBL" id="NYI50775.1"/>
    </source>
</evidence>
<feature type="signal peptide" evidence="12">
    <location>
        <begin position="1"/>
        <end position="23"/>
    </location>
</feature>
<evidence type="ECO:0000256" key="2">
    <source>
        <dbReference type="ARBA" id="ARBA00022448"/>
    </source>
</evidence>
<dbReference type="Pfam" id="PF00593">
    <property type="entry name" value="TonB_dep_Rec_b-barrel"/>
    <property type="match status" value="1"/>
</dbReference>
<evidence type="ECO:0000256" key="12">
    <source>
        <dbReference type="SAM" id="SignalP"/>
    </source>
</evidence>